<sequence>MDDERRIVSVKTGHETDFIDHRLIRTDLRYRMRGWNYLTIKALEAGQNSVIDIPCRDGIVRMSEQGGGLGSGGRPGRGGGPGRGYSGGRGRRGQGDRGGDRGLQNSRGRGGIRGGRGDRGVDARSEQNDGEEANIQESEGDVLAQVAQATKRRRLERQGQIGDDLMLDEDLDKCLSKIAEVANRLQQLLRVDAFTRCSHDGSTWSVNRGDMVSPVDESSWTPFPGTCIPVDSDRMFMPIAVRMTNNHHFLCVIRFKGTSNSGKEWNFAFLDSRHPQDHYLEQVKDVVKCKTTLGLARQQMDGLPNQEEFDSASSFELIPCCFQNETECGPRVVVHLYLAMCSASIAEFKGKIEQLGLVENLSIKTRQFAHEILAENWVGQIPKWLSDIANSGTTVDLTGSEAAPERSQRGIGQEVIHIGSDDSSDSSDEEEERLPEGSLKEFAWADDANTGQKPISTHWREKITDTKKQTSGLFDEFGKTIDVGKIITTRRKGDQATTLNLVRKLGTDQSIIGMIISKTSVLRQKEIDRGGEYLIGYIDDDGSRRVFTMRIVKATKYFCESEFVDCDDASEPDLKSVSSADLKSLESEEEDDRAHPSGNDMDAFDQRQRQARLDLERTRMFKFAMGELRPRASELDRDMLNEYAPNLLRQLDDIERLSEDPELRSAWQKVTLTNFSRCATGRHYKGRLSDLIEDLFPDLAEKYAISSRSVSEREVILHLAEVDLVEEDDSNFDSEFTQRRRNALRKCIDIFYPPDAVADTAKIEIQMNNHRLLEFFEMSMSSTDGHPPVSIYPPKVKRRGANSGIVWVNGENYGFSRHRKCSEFDAVVVVGDRIDSIWEAKKTVTPSATHDILTKKVEAIESLQLDPSAELQFQDDEGKTTRKIPFQSQIGKLQLGVYTEEIQKAANSADSIRSIAASHAIADIEKTIAAVERAGGGEKIQIEVQLDSALEIIQNLRQKVESKRRGNDIILVVQNETRTASPDSESKLSSQPS</sequence>
<accession>K0T7H9</accession>
<feature type="compositionally biased region" description="Acidic residues" evidence="1">
    <location>
        <begin position="422"/>
        <end position="433"/>
    </location>
</feature>
<evidence type="ECO:0000256" key="1">
    <source>
        <dbReference type="SAM" id="MobiDB-lite"/>
    </source>
</evidence>
<evidence type="ECO:0000313" key="3">
    <source>
        <dbReference type="Proteomes" id="UP000266841"/>
    </source>
</evidence>
<dbReference type="Proteomes" id="UP000266841">
    <property type="component" value="Unassembled WGS sequence"/>
</dbReference>
<evidence type="ECO:0000313" key="2">
    <source>
        <dbReference type="EMBL" id="EJK69261.1"/>
    </source>
</evidence>
<gene>
    <name evidence="2" type="ORF">THAOC_09496</name>
</gene>
<dbReference type="AlphaFoldDB" id="K0T7H9"/>
<feature type="compositionally biased region" description="Acidic residues" evidence="1">
    <location>
        <begin position="128"/>
        <end position="139"/>
    </location>
</feature>
<name>K0T7H9_THAOC</name>
<proteinExistence type="predicted"/>
<feature type="compositionally biased region" description="Gly residues" evidence="1">
    <location>
        <begin position="65"/>
        <end position="88"/>
    </location>
</feature>
<organism evidence="2 3">
    <name type="scientific">Thalassiosira oceanica</name>
    <name type="common">Marine diatom</name>
    <dbReference type="NCBI Taxonomy" id="159749"/>
    <lineage>
        <taxon>Eukaryota</taxon>
        <taxon>Sar</taxon>
        <taxon>Stramenopiles</taxon>
        <taxon>Ochrophyta</taxon>
        <taxon>Bacillariophyta</taxon>
        <taxon>Coscinodiscophyceae</taxon>
        <taxon>Thalassiosirophycidae</taxon>
        <taxon>Thalassiosirales</taxon>
        <taxon>Thalassiosiraceae</taxon>
        <taxon>Thalassiosira</taxon>
    </lineage>
</organism>
<dbReference type="EMBL" id="AGNL01010297">
    <property type="protein sequence ID" value="EJK69261.1"/>
    <property type="molecule type" value="Genomic_DNA"/>
</dbReference>
<feature type="region of interest" description="Disordered" evidence="1">
    <location>
        <begin position="396"/>
        <end position="437"/>
    </location>
</feature>
<dbReference type="OrthoDB" id="56334at2759"/>
<comment type="caution">
    <text evidence="2">The sequence shown here is derived from an EMBL/GenBank/DDBJ whole genome shotgun (WGS) entry which is preliminary data.</text>
</comment>
<dbReference type="eggNOG" id="ENOG502T847">
    <property type="taxonomic scope" value="Eukaryota"/>
</dbReference>
<feature type="region of interest" description="Disordered" evidence="1">
    <location>
        <begin position="570"/>
        <end position="605"/>
    </location>
</feature>
<reference evidence="2 3" key="1">
    <citation type="journal article" date="2012" name="Genome Biol.">
        <title>Genome and low-iron response of an oceanic diatom adapted to chronic iron limitation.</title>
        <authorList>
            <person name="Lommer M."/>
            <person name="Specht M."/>
            <person name="Roy A.S."/>
            <person name="Kraemer L."/>
            <person name="Andreson R."/>
            <person name="Gutowska M.A."/>
            <person name="Wolf J."/>
            <person name="Bergner S.V."/>
            <person name="Schilhabel M.B."/>
            <person name="Klostermeier U.C."/>
            <person name="Beiko R.G."/>
            <person name="Rosenstiel P."/>
            <person name="Hippler M."/>
            <person name="Laroche J."/>
        </authorList>
    </citation>
    <scope>NUCLEOTIDE SEQUENCE [LARGE SCALE GENOMIC DNA]</scope>
    <source>
        <strain evidence="2 3">CCMP1005</strain>
    </source>
</reference>
<protein>
    <submittedName>
        <fullName evidence="2">Uncharacterized protein</fullName>
    </submittedName>
</protein>
<feature type="region of interest" description="Disordered" evidence="1">
    <location>
        <begin position="62"/>
        <end position="139"/>
    </location>
</feature>
<keyword evidence="3" id="KW-1185">Reference proteome</keyword>
<feature type="compositionally biased region" description="Basic and acidic residues" evidence="1">
    <location>
        <begin position="115"/>
        <end position="127"/>
    </location>
</feature>